<dbReference type="SUPFAM" id="SSF103473">
    <property type="entry name" value="MFS general substrate transporter"/>
    <property type="match status" value="1"/>
</dbReference>
<feature type="transmembrane region" description="Helical" evidence="1">
    <location>
        <begin position="390"/>
        <end position="416"/>
    </location>
</feature>
<feature type="transmembrane region" description="Helical" evidence="1">
    <location>
        <begin position="139"/>
        <end position="166"/>
    </location>
</feature>
<dbReference type="PANTHER" id="PTHR23526">
    <property type="entry name" value="INTEGRAL MEMBRANE TRANSPORT PROTEIN-RELATED"/>
    <property type="match status" value="1"/>
</dbReference>
<feature type="transmembrane region" description="Helical" evidence="1">
    <location>
        <begin position="110"/>
        <end position="133"/>
    </location>
</feature>
<dbReference type="Proteomes" id="UP001601992">
    <property type="component" value="Unassembled WGS sequence"/>
</dbReference>
<organism evidence="2 3">
    <name type="scientific">Nocardia jiangxiensis</name>
    <dbReference type="NCBI Taxonomy" id="282685"/>
    <lineage>
        <taxon>Bacteria</taxon>
        <taxon>Bacillati</taxon>
        <taxon>Actinomycetota</taxon>
        <taxon>Actinomycetes</taxon>
        <taxon>Mycobacteriales</taxon>
        <taxon>Nocardiaceae</taxon>
        <taxon>Nocardia</taxon>
    </lineage>
</organism>
<feature type="transmembrane region" description="Helical" evidence="1">
    <location>
        <begin position="77"/>
        <end position="98"/>
    </location>
</feature>
<evidence type="ECO:0000313" key="3">
    <source>
        <dbReference type="Proteomes" id="UP001601992"/>
    </source>
</evidence>
<name>A0ABW6RSD2_9NOCA</name>
<gene>
    <name evidence="2" type="ORF">ACFYXQ_03950</name>
</gene>
<dbReference type="Gene3D" id="1.20.1250.20">
    <property type="entry name" value="MFS general substrate transporter like domains"/>
    <property type="match status" value="2"/>
</dbReference>
<keyword evidence="3" id="KW-1185">Reference proteome</keyword>
<reference evidence="2 3" key="1">
    <citation type="submission" date="2024-10" db="EMBL/GenBank/DDBJ databases">
        <title>The Natural Products Discovery Center: Release of the First 8490 Sequenced Strains for Exploring Actinobacteria Biosynthetic Diversity.</title>
        <authorList>
            <person name="Kalkreuter E."/>
            <person name="Kautsar S.A."/>
            <person name="Yang D."/>
            <person name="Bader C.D."/>
            <person name="Teijaro C.N."/>
            <person name="Fluegel L."/>
            <person name="Davis C.M."/>
            <person name="Simpson J.R."/>
            <person name="Lauterbach L."/>
            <person name="Steele A.D."/>
            <person name="Gui C."/>
            <person name="Meng S."/>
            <person name="Li G."/>
            <person name="Viehrig K."/>
            <person name="Ye F."/>
            <person name="Su P."/>
            <person name="Kiefer A.F."/>
            <person name="Nichols A."/>
            <person name="Cepeda A.J."/>
            <person name="Yan W."/>
            <person name="Fan B."/>
            <person name="Jiang Y."/>
            <person name="Adhikari A."/>
            <person name="Zheng C.-J."/>
            <person name="Schuster L."/>
            <person name="Cowan T.M."/>
            <person name="Smanski M.J."/>
            <person name="Chevrette M.G."/>
            <person name="De Carvalho L.P.S."/>
            <person name="Shen B."/>
        </authorList>
    </citation>
    <scope>NUCLEOTIDE SEQUENCE [LARGE SCALE GENOMIC DNA]</scope>
    <source>
        <strain evidence="2 3">NPDC002593</strain>
    </source>
</reference>
<evidence type="ECO:0000256" key="1">
    <source>
        <dbReference type="SAM" id="Phobius"/>
    </source>
</evidence>
<feature type="transmembrane region" description="Helical" evidence="1">
    <location>
        <begin position="346"/>
        <end position="369"/>
    </location>
</feature>
<feature type="transmembrane region" description="Helical" evidence="1">
    <location>
        <begin position="261"/>
        <end position="281"/>
    </location>
</feature>
<keyword evidence="1" id="KW-0472">Membrane</keyword>
<dbReference type="RefSeq" id="WP_281033097.1">
    <property type="nucleotide sequence ID" value="NZ_JBIAQY010000001.1"/>
</dbReference>
<feature type="transmembrane region" description="Helical" evidence="1">
    <location>
        <begin position="52"/>
        <end position="71"/>
    </location>
</feature>
<dbReference type="InterPro" id="IPR052528">
    <property type="entry name" value="Sugar_transport-like"/>
</dbReference>
<comment type="caution">
    <text evidence="2">The sequence shown here is derived from an EMBL/GenBank/DDBJ whole genome shotgun (WGS) entry which is preliminary data.</text>
</comment>
<feature type="transmembrane region" description="Helical" evidence="1">
    <location>
        <begin position="178"/>
        <end position="197"/>
    </location>
</feature>
<dbReference type="InterPro" id="IPR036259">
    <property type="entry name" value="MFS_trans_sf"/>
</dbReference>
<dbReference type="InterPro" id="IPR011701">
    <property type="entry name" value="MFS"/>
</dbReference>
<feature type="transmembrane region" description="Helical" evidence="1">
    <location>
        <begin position="322"/>
        <end position="340"/>
    </location>
</feature>
<evidence type="ECO:0000313" key="2">
    <source>
        <dbReference type="EMBL" id="MFF3566917.1"/>
    </source>
</evidence>
<dbReference type="Pfam" id="PF07690">
    <property type="entry name" value="MFS_1"/>
    <property type="match status" value="1"/>
</dbReference>
<feature type="transmembrane region" description="Helical" evidence="1">
    <location>
        <begin position="287"/>
        <end position="310"/>
    </location>
</feature>
<feature type="transmembrane region" description="Helical" evidence="1">
    <location>
        <begin position="209"/>
        <end position="229"/>
    </location>
</feature>
<protein>
    <submittedName>
        <fullName evidence="2">MFS transporter</fullName>
    </submittedName>
</protein>
<proteinExistence type="predicted"/>
<dbReference type="EMBL" id="JBIAQY010000001">
    <property type="protein sequence ID" value="MFF3566917.1"/>
    <property type="molecule type" value="Genomic_DNA"/>
</dbReference>
<accession>A0ABW6RSD2</accession>
<keyword evidence="1" id="KW-1133">Transmembrane helix</keyword>
<keyword evidence="1" id="KW-0812">Transmembrane</keyword>
<feature type="transmembrane region" description="Helical" evidence="1">
    <location>
        <begin position="428"/>
        <end position="445"/>
    </location>
</feature>
<sequence length="469" mass="49864">MEGGQLRAGAGARPLRTRAGENEELVFLSSPSAGLSELGTASKQSLVPASGLIVFSYATGGMSADIFQLYVTQTLGYSSGLITVVALAMIASIPLQFLAPRIIDRIGHRWMMIVGAALFLPALLLMFVAGQVVSISRTGGAVCVVTGATLAEIAISISFGAAWGAWAAEFTETRTRPLYISISGFASQGTAMIAFIVQTTMFGGKVTETFYRIVLIYCVLYAIASILVFRRLPDPRVGPRTRESGPRVGWRDIAAERDYRVILLAQAVQFQIGVPLLAIYATTVLRVPSTVVGAVLTLRVGASLLCLPIAGRLISTVGANRALVAVGGGLCAEMILWTFLPRIGTTIPAIVLFSLLVVVFQISKSAFAIATKTIELDTVLPEHRVRTFTLVDIVSSSAMQINIALGGLLVAAANSFVWVDSSFIRLDAVKITTAIGAGVVIYIVVEYRRMARADRTGVERGLESVETNG</sequence>
<dbReference type="PANTHER" id="PTHR23526:SF2">
    <property type="entry name" value="MAJOR FACILITATOR SUPERFAMILY (MFS) PROFILE DOMAIN-CONTAINING PROTEIN"/>
    <property type="match status" value="1"/>
</dbReference>